<feature type="region of interest" description="Disordered" evidence="1">
    <location>
        <begin position="301"/>
        <end position="426"/>
    </location>
</feature>
<dbReference type="PANTHER" id="PTHR20932:SF52">
    <property type="entry name" value="LYSM DOMAIN CONTAINING PROTEIN, EXPRESSED"/>
    <property type="match status" value="1"/>
</dbReference>
<name>A0A8R7P3Z7_TRIUA</name>
<dbReference type="InterPro" id="IPR045030">
    <property type="entry name" value="LYSM1-4"/>
</dbReference>
<dbReference type="Proteomes" id="UP000015106">
    <property type="component" value="Chromosome 1"/>
</dbReference>
<dbReference type="AlphaFoldDB" id="A0A8R7P3Z7"/>
<evidence type="ECO:0000259" key="2">
    <source>
        <dbReference type="PROSITE" id="PS51782"/>
    </source>
</evidence>
<dbReference type="CDD" id="cd00118">
    <property type="entry name" value="LysM"/>
    <property type="match status" value="1"/>
</dbReference>
<dbReference type="Gene3D" id="3.10.350.10">
    <property type="entry name" value="LysM domain"/>
    <property type="match status" value="1"/>
</dbReference>
<feature type="compositionally biased region" description="Basic and acidic residues" evidence="1">
    <location>
        <begin position="337"/>
        <end position="358"/>
    </location>
</feature>
<reference evidence="4" key="1">
    <citation type="journal article" date="2013" name="Nature">
        <title>Draft genome of the wheat A-genome progenitor Triticum urartu.</title>
        <authorList>
            <person name="Ling H.Q."/>
            <person name="Zhao S."/>
            <person name="Liu D."/>
            <person name="Wang J."/>
            <person name="Sun H."/>
            <person name="Zhang C."/>
            <person name="Fan H."/>
            <person name="Li D."/>
            <person name="Dong L."/>
            <person name="Tao Y."/>
            <person name="Gao C."/>
            <person name="Wu H."/>
            <person name="Li Y."/>
            <person name="Cui Y."/>
            <person name="Guo X."/>
            <person name="Zheng S."/>
            <person name="Wang B."/>
            <person name="Yu K."/>
            <person name="Liang Q."/>
            <person name="Yang W."/>
            <person name="Lou X."/>
            <person name="Chen J."/>
            <person name="Feng M."/>
            <person name="Jian J."/>
            <person name="Zhang X."/>
            <person name="Luo G."/>
            <person name="Jiang Y."/>
            <person name="Liu J."/>
            <person name="Wang Z."/>
            <person name="Sha Y."/>
            <person name="Zhang B."/>
            <person name="Wu H."/>
            <person name="Tang D."/>
            <person name="Shen Q."/>
            <person name="Xue P."/>
            <person name="Zou S."/>
            <person name="Wang X."/>
            <person name="Liu X."/>
            <person name="Wang F."/>
            <person name="Yang Y."/>
            <person name="An X."/>
            <person name="Dong Z."/>
            <person name="Zhang K."/>
            <person name="Zhang X."/>
            <person name="Luo M.C."/>
            <person name="Dvorak J."/>
            <person name="Tong Y."/>
            <person name="Wang J."/>
            <person name="Yang H."/>
            <person name="Li Z."/>
            <person name="Wang D."/>
            <person name="Zhang A."/>
            <person name="Wang J."/>
        </authorList>
    </citation>
    <scope>NUCLEOTIDE SEQUENCE</scope>
    <source>
        <strain evidence="4">cv. G1812</strain>
    </source>
</reference>
<reference evidence="3" key="3">
    <citation type="submission" date="2022-06" db="UniProtKB">
        <authorList>
            <consortium name="EnsemblPlants"/>
        </authorList>
    </citation>
    <scope>IDENTIFICATION</scope>
</reference>
<reference evidence="3" key="2">
    <citation type="submission" date="2018-03" db="EMBL/GenBank/DDBJ databases">
        <title>The Triticum urartu genome reveals the dynamic nature of wheat genome evolution.</title>
        <authorList>
            <person name="Ling H."/>
            <person name="Ma B."/>
            <person name="Shi X."/>
            <person name="Liu H."/>
            <person name="Dong L."/>
            <person name="Sun H."/>
            <person name="Cao Y."/>
            <person name="Gao Q."/>
            <person name="Zheng S."/>
            <person name="Li Y."/>
            <person name="Yu Y."/>
            <person name="Du H."/>
            <person name="Qi M."/>
            <person name="Li Y."/>
            <person name="Yu H."/>
            <person name="Cui Y."/>
            <person name="Wang N."/>
            <person name="Chen C."/>
            <person name="Wu H."/>
            <person name="Zhao Y."/>
            <person name="Zhang J."/>
            <person name="Li Y."/>
            <person name="Zhou W."/>
            <person name="Zhang B."/>
            <person name="Hu W."/>
            <person name="Eijk M."/>
            <person name="Tang J."/>
            <person name="Witsenboer H."/>
            <person name="Zhao S."/>
            <person name="Li Z."/>
            <person name="Zhang A."/>
            <person name="Wang D."/>
            <person name="Liang C."/>
        </authorList>
    </citation>
    <scope>NUCLEOTIDE SEQUENCE [LARGE SCALE GENOMIC DNA]</scope>
    <source>
        <strain evidence="3">cv. G1812</strain>
    </source>
</reference>
<evidence type="ECO:0000256" key="1">
    <source>
        <dbReference type="SAM" id="MobiDB-lite"/>
    </source>
</evidence>
<dbReference type="PANTHER" id="PTHR20932">
    <property type="entry name" value="LYSM AND PUTATIVE PEPTIDOGLYCAN-BINDING DOMAIN-CONTAINING PROTEIN"/>
    <property type="match status" value="1"/>
</dbReference>
<feature type="compositionally biased region" description="Low complexity" evidence="1">
    <location>
        <begin position="35"/>
        <end position="44"/>
    </location>
</feature>
<feature type="domain" description="LysM" evidence="2">
    <location>
        <begin position="169"/>
        <end position="213"/>
    </location>
</feature>
<evidence type="ECO:0000313" key="3">
    <source>
        <dbReference type="EnsemblPlants" id="TuG1812G0100002013.01.T01"/>
    </source>
</evidence>
<dbReference type="SMART" id="SM00257">
    <property type="entry name" value="LysM"/>
    <property type="match status" value="1"/>
</dbReference>
<feature type="compositionally biased region" description="Pro residues" evidence="1">
    <location>
        <begin position="64"/>
        <end position="73"/>
    </location>
</feature>
<dbReference type="EnsemblPlants" id="TuG1812G0100002013.01.T01">
    <property type="protein sequence ID" value="TuG1812G0100002013.01.T01"/>
    <property type="gene ID" value="TuG1812G0100002013.01"/>
</dbReference>
<dbReference type="InterPro" id="IPR036779">
    <property type="entry name" value="LysM_dom_sf"/>
</dbReference>
<organism evidence="3 4">
    <name type="scientific">Triticum urartu</name>
    <name type="common">Red wild einkorn</name>
    <name type="synonym">Crithodium urartu</name>
    <dbReference type="NCBI Taxonomy" id="4572"/>
    <lineage>
        <taxon>Eukaryota</taxon>
        <taxon>Viridiplantae</taxon>
        <taxon>Streptophyta</taxon>
        <taxon>Embryophyta</taxon>
        <taxon>Tracheophyta</taxon>
        <taxon>Spermatophyta</taxon>
        <taxon>Magnoliopsida</taxon>
        <taxon>Liliopsida</taxon>
        <taxon>Poales</taxon>
        <taxon>Poaceae</taxon>
        <taxon>BOP clade</taxon>
        <taxon>Pooideae</taxon>
        <taxon>Triticodae</taxon>
        <taxon>Triticeae</taxon>
        <taxon>Triticinae</taxon>
        <taxon>Triticum</taxon>
    </lineage>
</organism>
<protein>
    <recommendedName>
        <fullName evidence="2">LysM domain-containing protein</fullName>
    </recommendedName>
</protein>
<feature type="region of interest" description="Disordered" evidence="1">
    <location>
        <begin position="140"/>
        <end position="161"/>
    </location>
</feature>
<evidence type="ECO:0000313" key="4">
    <source>
        <dbReference type="Proteomes" id="UP000015106"/>
    </source>
</evidence>
<dbReference type="PROSITE" id="PS51782">
    <property type="entry name" value="LYSM"/>
    <property type="match status" value="1"/>
</dbReference>
<sequence length="460" mass="50149">MLHKRRRRSATFLFSLSCVPFSPDPEPRQTKQPRGSSLSLSSAPGLLSLLSPSSPLANSCAIIHPPPSRPPEPAASDGEPAAPRPRIRAARAQIRPPAAPPDVMSRPHLPKDHAFPRANGFFDRRLCEIEEADAAAALAADQSWSGSPSQSTSPSSASSLPMSSCGQYMLHRVGKFDTLAGVAIKYGVEVADVKRLNSLSTDLQMFAHKTLRIPLPGRHPPPPFQQNGSYECDDRECTPRRLHDDLLESVLRTPRHKVSPAMSLLQGYYGLTPPPKRDPTQEGTEMPVYGKGKSISLVDEPWSAETPSPNTFMFEHRKPRSQTMGSLVNGESEENGDGERPIRRRPKADGELLPREENGSALLSRAGKGLALRPKSGTRPDMNKSHQNLIAMSEPSFDGGLQTVKKSSSTPEFQEPESNSSSSSIWSASKWSLKPDAFALPLFDSIPKPIAAWKNKAARD</sequence>
<keyword evidence="4" id="KW-1185">Reference proteome</keyword>
<feature type="region of interest" description="Disordered" evidence="1">
    <location>
        <begin position="58"/>
        <end position="84"/>
    </location>
</feature>
<dbReference type="Pfam" id="PF01476">
    <property type="entry name" value="LysM"/>
    <property type="match status" value="1"/>
</dbReference>
<feature type="region of interest" description="Disordered" evidence="1">
    <location>
        <begin position="20"/>
        <end position="44"/>
    </location>
</feature>
<dbReference type="SUPFAM" id="SSF54106">
    <property type="entry name" value="LysM domain"/>
    <property type="match status" value="1"/>
</dbReference>
<proteinExistence type="predicted"/>
<dbReference type="InterPro" id="IPR018392">
    <property type="entry name" value="LysM"/>
</dbReference>
<dbReference type="Gramene" id="TuG1812G0100002013.01.T01">
    <property type="protein sequence ID" value="TuG1812G0100002013.01.T01"/>
    <property type="gene ID" value="TuG1812G0100002013.01"/>
</dbReference>
<accession>A0A8R7P3Z7</accession>
<gene>
    <name evidence="3" type="primary">LOC125508737</name>
</gene>